<accession>A0AAN8JZM1</accession>
<evidence type="ECO:0000313" key="3">
    <source>
        <dbReference type="Proteomes" id="UP001347796"/>
    </source>
</evidence>
<evidence type="ECO:0000256" key="1">
    <source>
        <dbReference type="SAM" id="SignalP"/>
    </source>
</evidence>
<feature type="chain" id="PRO_5042836866" description="SUEL-type lectin domain-containing protein" evidence="1">
    <location>
        <begin position="22"/>
        <end position="161"/>
    </location>
</feature>
<name>A0AAN8JZM1_PATCE</name>
<organism evidence="2 3">
    <name type="scientific">Patella caerulea</name>
    <name type="common">Rayed Mediterranean limpet</name>
    <dbReference type="NCBI Taxonomy" id="87958"/>
    <lineage>
        <taxon>Eukaryota</taxon>
        <taxon>Metazoa</taxon>
        <taxon>Spiralia</taxon>
        <taxon>Lophotrochozoa</taxon>
        <taxon>Mollusca</taxon>
        <taxon>Gastropoda</taxon>
        <taxon>Patellogastropoda</taxon>
        <taxon>Patelloidea</taxon>
        <taxon>Patellidae</taxon>
        <taxon>Patella</taxon>
    </lineage>
</organism>
<dbReference type="AlphaFoldDB" id="A0AAN8JZM1"/>
<evidence type="ECO:0008006" key="4">
    <source>
        <dbReference type="Google" id="ProtNLM"/>
    </source>
</evidence>
<keyword evidence="3" id="KW-1185">Reference proteome</keyword>
<dbReference type="Pfam" id="PF11218">
    <property type="entry name" value="DUF3011"/>
    <property type="match status" value="1"/>
</dbReference>
<sequence>MDLSFVICSLFLVSALHGSYSQDVRCGLLVQLQSNNQQYNRTYVTDVAAVHSISVHRQLSYAPCTHGQTFGSRGASIYVDKGCGAVFSLCYIDGDLKTGECRSYVQPQTCRYSSKDKIVSVEILRPLSQIPCVHNKNLFVSGPFLTVHRGCAAEFLVGVDS</sequence>
<dbReference type="Proteomes" id="UP001347796">
    <property type="component" value="Unassembled WGS sequence"/>
</dbReference>
<dbReference type="InterPro" id="IPR021381">
    <property type="entry name" value="DUF3011"/>
</dbReference>
<proteinExistence type="predicted"/>
<evidence type="ECO:0000313" key="2">
    <source>
        <dbReference type="EMBL" id="KAK6186100.1"/>
    </source>
</evidence>
<feature type="signal peptide" evidence="1">
    <location>
        <begin position="1"/>
        <end position="21"/>
    </location>
</feature>
<keyword evidence="1" id="KW-0732">Signal</keyword>
<gene>
    <name evidence="2" type="ORF">SNE40_008202</name>
</gene>
<dbReference type="EMBL" id="JAZGQO010000006">
    <property type="protein sequence ID" value="KAK6186100.1"/>
    <property type="molecule type" value="Genomic_DNA"/>
</dbReference>
<comment type="caution">
    <text evidence="2">The sequence shown here is derived from an EMBL/GenBank/DDBJ whole genome shotgun (WGS) entry which is preliminary data.</text>
</comment>
<reference evidence="2 3" key="1">
    <citation type="submission" date="2024-01" db="EMBL/GenBank/DDBJ databases">
        <title>The genome of the rayed Mediterranean limpet Patella caerulea (Linnaeus, 1758).</title>
        <authorList>
            <person name="Anh-Thu Weber A."/>
            <person name="Halstead-Nussloch G."/>
        </authorList>
    </citation>
    <scope>NUCLEOTIDE SEQUENCE [LARGE SCALE GENOMIC DNA]</scope>
    <source>
        <strain evidence="2">AATW-2023a</strain>
        <tissue evidence="2">Whole specimen</tissue>
    </source>
</reference>
<protein>
    <recommendedName>
        <fullName evidence="4">SUEL-type lectin domain-containing protein</fullName>
    </recommendedName>
</protein>